<feature type="transmembrane region" description="Helical" evidence="4">
    <location>
        <begin position="45"/>
        <end position="63"/>
    </location>
</feature>
<keyword evidence="2" id="KW-0802">TPR repeat</keyword>
<comment type="caution">
    <text evidence="6">The sequence shown here is derived from an EMBL/GenBank/DDBJ whole genome shotgun (WGS) entry which is preliminary data.</text>
</comment>
<keyword evidence="3 4" id="KW-0472">Membrane</keyword>
<evidence type="ECO:0000313" key="7">
    <source>
        <dbReference type="Proteomes" id="UP001497623"/>
    </source>
</evidence>
<proteinExistence type="predicted"/>
<name>A0AAV2SHG2_MEGNR</name>
<gene>
    <name evidence="6" type="ORF">MNOR_LOCUS36356</name>
</gene>
<feature type="domain" description="DUF1736" evidence="5">
    <location>
        <begin position="2"/>
        <end position="54"/>
    </location>
</feature>
<dbReference type="PANTHER" id="PTHR44809:SF1">
    <property type="entry name" value="PROTEIN O-MANNOSYL-TRANSFERASE TMTC1"/>
    <property type="match status" value="1"/>
</dbReference>
<evidence type="ECO:0000256" key="1">
    <source>
        <dbReference type="ARBA" id="ARBA00022737"/>
    </source>
</evidence>
<accession>A0AAV2SHG2</accession>
<evidence type="ECO:0000256" key="3">
    <source>
        <dbReference type="ARBA" id="ARBA00023136"/>
    </source>
</evidence>
<reference evidence="6 7" key="1">
    <citation type="submission" date="2024-05" db="EMBL/GenBank/DDBJ databases">
        <authorList>
            <person name="Wallberg A."/>
        </authorList>
    </citation>
    <scope>NUCLEOTIDE SEQUENCE [LARGE SCALE GENOMIC DNA]</scope>
</reference>
<dbReference type="PANTHER" id="PTHR44809">
    <property type="match status" value="1"/>
</dbReference>
<dbReference type="Proteomes" id="UP001497623">
    <property type="component" value="Unassembled WGS sequence"/>
</dbReference>
<sequence>MARVLTYLYLPAHNTWLMLCPLQLCYDWQMGSVPLIMKLDDLRNAGSLLLYLTICLTFLIACIKKNKESHAIVWSLLVMVFGFLPASNIFISVGFVIAERILYIPSMGFCTIIGIGASRLLDNIYNIDCTHSSQFCPEKNSNERNDNSNNGAQDFSNGEYKLDKQIVTHDNNINEVVSGANQDDNGTFIITSELQTSEISSDNNDDENDDHEKSCVSYLYSSEFEVTKRVSRKEHKLEYFNIKDNINLTSCNSLLNENNSKSRGNGGVCLVQKLLVTLLIMFSLKTIKRNADWQSRDSLFL</sequence>
<dbReference type="Pfam" id="PF08409">
    <property type="entry name" value="TMTC_DUF1736"/>
    <property type="match status" value="1"/>
</dbReference>
<evidence type="ECO:0000256" key="4">
    <source>
        <dbReference type="SAM" id="Phobius"/>
    </source>
</evidence>
<dbReference type="InterPro" id="IPR052943">
    <property type="entry name" value="TMTC_O-mannosyl-trnsfr"/>
</dbReference>
<protein>
    <recommendedName>
        <fullName evidence="5">DUF1736 domain-containing protein</fullName>
    </recommendedName>
</protein>
<dbReference type="InterPro" id="IPR013618">
    <property type="entry name" value="TMTC_DUF1736"/>
</dbReference>
<feature type="non-terminal residue" evidence="6">
    <location>
        <position position="301"/>
    </location>
</feature>
<dbReference type="EMBL" id="CAXKWB010065742">
    <property type="protein sequence ID" value="CAL4189046.1"/>
    <property type="molecule type" value="Genomic_DNA"/>
</dbReference>
<keyword evidence="7" id="KW-1185">Reference proteome</keyword>
<evidence type="ECO:0000256" key="2">
    <source>
        <dbReference type="ARBA" id="ARBA00022803"/>
    </source>
</evidence>
<dbReference type="AlphaFoldDB" id="A0AAV2SHG2"/>
<evidence type="ECO:0000313" key="6">
    <source>
        <dbReference type="EMBL" id="CAL4189046.1"/>
    </source>
</evidence>
<organism evidence="6 7">
    <name type="scientific">Meganyctiphanes norvegica</name>
    <name type="common">Northern krill</name>
    <name type="synonym">Thysanopoda norvegica</name>
    <dbReference type="NCBI Taxonomy" id="48144"/>
    <lineage>
        <taxon>Eukaryota</taxon>
        <taxon>Metazoa</taxon>
        <taxon>Ecdysozoa</taxon>
        <taxon>Arthropoda</taxon>
        <taxon>Crustacea</taxon>
        <taxon>Multicrustacea</taxon>
        <taxon>Malacostraca</taxon>
        <taxon>Eumalacostraca</taxon>
        <taxon>Eucarida</taxon>
        <taxon>Euphausiacea</taxon>
        <taxon>Euphausiidae</taxon>
        <taxon>Meganyctiphanes</taxon>
    </lineage>
</organism>
<evidence type="ECO:0000259" key="5">
    <source>
        <dbReference type="Pfam" id="PF08409"/>
    </source>
</evidence>
<keyword evidence="1" id="KW-0677">Repeat</keyword>
<feature type="transmembrane region" description="Helical" evidence="4">
    <location>
        <begin position="72"/>
        <end position="95"/>
    </location>
</feature>
<keyword evidence="4" id="KW-1133">Transmembrane helix</keyword>
<keyword evidence="4" id="KW-0812">Transmembrane</keyword>